<evidence type="ECO:0000256" key="1">
    <source>
        <dbReference type="SAM" id="SignalP"/>
    </source>
</evidence>
<dbReference type="KEGG" id="mmec:FIU01_02465"/>
<gene>
    <name evidence="2" type="ORF">FIU01_02465</name>
</gene>
<keyword evidence="1" id="KW-0732">Signal</keyword>
<feature type="chain" id="PRO_5022895526" evidence="1">
    <location>
        <begin position="21"/>
        <end position="364"/>
    </location>
</feature>
<dbReference type="Proteomes" id="UP000311008">
    <property type="component" value="Chromosome"/>
</dbReference>
<protein>
    <submittedName>
        <fullName evidence="2">Porin</fullName>
    </submittedName>
</protein>
<dbReference type="EMBL" id="CP040946">
    <property type="protein sequence ID" value="QDC43503.1"/>
    <property type="molecule type" value="Genomic_DNA"/>
</dbReference>
<dbReference type="RefSeq" id="WP_140002611.1">
    <property type="nucleotide sequence ID" value="NZ_CP040946.1"/>
</dbReference>
<dbReference type="AlphaFoldDB" id="A0A5B8CQH6"/>
<dbReference type="InterPro" id="IPR011486">
    <property type="entry name" value="BBP2"/>
</dbReference>
<accession>A0A5B8CQH6</accession>
<proteinExistence type="predicted"/>
<reference evidence="3" key="1">
    <citation type="journal article" date="2019" name="ISME J.">
        <title>Evolution in action: habitat transition from sediment to the pelagial leads to genome streamlining in Methylophilaceae.</title>
        <authorList>
            <person name="Salcher M."/>
            <person name="Schaefle D."/>
            <person name="Kaspar M."/>
            <person name="Neuenschwander S.M."/>
            <person name="Ghai R."/>
        </authorList>
    </citation>
    <scope>NUCLEOTIDE SEQUENCE [LARGE SCALE GENOMIC DNA]</scope>
    <source>
        <strain evidence="3">MMS-M-51</strain>
    </source>
</reference>
<evidence type="ECO:0000313" key="2">
    <source>
        <dbReference type="EMBL" id="QDC43503.1"/>
    </source>
</evidence>
<name>A0A5B8CQH6_9PROT</name>
<evidence type="ECO:0000313" key="3">
    <source>
        <dbReference type="Proteomes" id="UP000311008"/>
    </source>
</evidence>
<sequence>MPAYVYFCLPCLSLACVAQAEGLPTSPQPAPVQWSAYLETYQIHDFNQPADHRRPDFVYSHNVTDRPSVNLAVLKAALSTERVRGNLALGSGSYVRTNYAAEPHGLRNLYEANIGFKLSDQHQLWLDLGVLPSHIGFESAIGIDNWTLTRSLMADNSPYFETGAKLSYTSEDGKWLLSGLLLTGWQRIHRPDGNTTPAIGHQLTYKPYEHLTINSSSFIGNDKSDAQRQMRYFHDFYVQWQLDPQWGLTAALDIGAEQAAPGSERYSVWFSPNLILRYRYSDRLQFAGRLEHFNDRQGVIINTGTAHGFQTTGYSINVDYRLNNRMVWRNELRQLNSRDALFTQGDARLTDHSLMAVTALTVQF</sequence>
<dbReference type="Pfam" id="PF07642">
    <property type="entry name" value="BBP2"/>
    <property type="match status" value="1"/>
</dbReference>
<organism evidence="2 3">
    <name type="scientific">Methylophilus medardicus</name>
    <dbReference type="NCBI Taxonomy" id="2588534"/>
    <lineage>
        <taxon>Bacteria</taxon>
        <taxon>Pseudomonadati</taxon>
        <taxon>Pseudomonadota</taxon>
        <taxon>Betaproteobacteria</taxon>
        <taxon>Nitrosomonadales</taxon>
        <taxon>Methylophilaceae</taxon>
        <taxon>Methylophilus</taxon>
    </lineage>
</organism>
<keyword evidence="3" id="KW-1185">Reference proteome</keyword>
<feature type="signal peptide" evidence="1">
    <location>
        <begin position="1"/>
        <end position="20"/>
    </location>
</feature>
<dbReference type="OrthoDB" id="103154at2"/>